<name>E0VVX9_PEDHC</name>
<dbReference type="GeneID" id="8238917"/>
<dbReference type="GO" id="GO:0000978">
    <property type="term" value="F:RNA polymerase II cis-regulatory region sequence-specific DNA binding"/>
    <property type="evidence" value="ECO:0007669"/>
    <property type="project" value="TreeGrafter"/>
</dbReference>
<dbReference type="InterPro" id="IPR009071">
    <property type="entry name" value="HMG_box_dom"/>
</dbReference>
<dbReference type="PANTHER" id="PTHR45803:SF5">
    <property type="entry name" value="SOX100B"/>
    <property type="match status" value="1"/>
</dbReference>
<evidence type="ECO:0000313" key="9">
    <source>
        <dbReference type="EMBL" id="EEB17535.1"/>
    </source>
</evidence>
<comment type="subcellular location">
    <subcellularLocation>
        <location evidence="1">Nucleus</location>
    </subcellularLocation>
</comment>
<dbReference type="GO" id="GO:0005634">
    <property type="term" value="C:nucleus"/>
    <property type="evidence" value="ECO:0007669"/>
    <property type="project" value="UniProtKB-SubCell"/>
</dbReference>
<keyword evidence="2" id="KW-0805">Transcription regulation</keyword>
<dbReference type="Gene3D" id="1.10.30.10">
    <property type="entry name" value="High mobility group box domain"/>
    <property type="match status" value="1"/>
</dbReference>
<protein>
    <submittedName>
        <fullName evidence="9 10">Sox9, putative</fullName>
    </submittedName>
</protein>
<gene>
    <name evidence="10" type="primary">8238917</name>
    <name evidence="9" type="ORF">Phum_PHUM470900</name>
</gene>
<dbReference type="RefSeq" id="XP_002430273.1">
    <property type="nucleotide sequence ID" value="XM_002430228.1"/>
</dbReference>
<feature type="region of interest" description="Disordered" evidence="7">
    <location>
        <begin position="134"/>
        <end position="161"/>
    </location>
</feature>
<evidence type="ECO:0000256" key="3">
    <source>
        <dbReference type="ARBA" id="ARBA00023125"/>
    </source>
</evidence>
<dbReference type="EnsemblMetazoa" id="PHUM470900-RA">
    <property type="protein sequence ID" value="PHUM470900-PA"/>
    <property type="gene ID" value="PHUM470900"/>
</dbReference>
<dbReference type="VEuPathDB" id="VectorBase:PHUM470900"/>
<keyword evidence="11" id="KW-1185">Reference proteome</keyword>
<dbReference type="Pfam" id="PF00505">
    <property type="entry name" value="HMG_box"/>
    <property type="match status" value="1"/>
</dbReference>
<evidence type="ECO:0000313" key="11">
    <source>
        <dbReference type="Proteomes" id="UP000009046"/>
    </source>
</evidence>
<evidence type="ECO:0000256" key="4">
    <source>
        <dbReference type="ARBA" id="ARBA00023163"/>
    </source>
</evidence>
<dbReference type="CTD" id="8238917"/>
<evidence type="ECO:0000256" key="1">
    <source>
        <dbReference type="ARBA" id="ARBA00004123"/>
    </source>
</evidence>
<dbReference type="GO" id="GO:0000981">
    <property type="term" value="F:DNA-binding transcription factor activity, RNA polymerase II-specific"/>
    <property type="evidence" value="ECO:0007669"/>
    <property type="project" value="TreeGrafter"/>
</dbReference>
<keyword evidence="4" id="KW-0804">Transcription</keyword>
<evidence type="ECO:0000256" key="7">
    <source>
        <dbReference type="SAM" id="MobiDB-lite"/>
    </source>
</evidence>
<dbReference type="InterPro" id="IPR036910">
    <property type="entry name" value="HMG_box_dom_sf"/>
</dbReference>
<reference evidence="9" key="2">
    <citation type="submission" date="2007-04" db="EMBL/GenBank/DDBJ databases">
        <title>The genome of the human body louse.</title>
        <authorList>
            <consortium name="The Human Body Louse Genome Consortium"/>
            <person name="Kirkness E."/>
            <person name="Walenz B."/>
            <person name="Hass B."/>
            <person name="Bruggner R."/>
            <person name="Strausberg R."/>
        </authorList>
    </citation>
    <scope>NUCLEOTIDE SEQUENCE</scope>
    <source>
        <strain evidence="9">USDA</strain>
    </source>
</reference>
<keyword evidence="3 6" id="KW-0238">DNA-binding</keyword>
<dbReference type="eggNOG" id="KOG0527">
    <property type="taxonomic scope" value="Eukaryota"/>
</dbReference>
<dbReference type="SMART" id="SM00398">
    <property type="entry name" value="HMG"/>
    <property type="match status" value="1"/>
</dbReference>
<dbReference type="PANTHER" id="PTHR45803">
    <property type="entry name" value="SOX100B"/>
    <property type="match status" value="1"/>
</dbReference>
<dbReference type="InterPro" id="IPR050917">
    <property type="entry name" value="SOX_TF"/>
</dbReference>
<dbReference type="EMBL" id="DS235815">
    <property type="protein sequence ID" value="EEB17535.1"/>
    <property type="molecule type" value="Genomic_DNA"/>
</dbReference>
<organism>
    <name type="scientific">Pediculus humanus subsp. corporis</name>
    <name type="common">Body louse</name>
    <dbReference type="NCBI Taxonomy" id="121224"/>
    <lineage>
        <taxon>Eukaryota</taxon>
        <taxon>Metazoa</taxon>
        <taxon>Ecdysozoa</taxon>
        <taxon>Arthropoda</taxon>
        <taxon>Hexapoda</taxon>
        <taxon>Insecta</taxon>
        <taxon>Pterygota</taxon>
        <taxon>Neoptera</taxon>
        <taxon>Paraneoptera</taxon>
        <taxon>Psocodea</taxon>
        <taxon>Troctomorpha</taxon>
        <taxon>Phthiraptera</taxon>
        <taxon>Anoplura</taxon>
        <taxon>Pediculidae</taxon>
        <taxon>Pediculus</taxon>
    </lineage>
</organism>
<reference evidence="9" key="1">
    <citation type="submission" date="2007-04" db="EMBL/GenBank/DDBJ databases">
        <title>Annotation of Pediculus humanus corporis strain USDA.</title>
        <authorList>
            <person name="Kirkness E."/>
            <person name="Hannick L."/>
            <person name="Hass B."/>
            <person name="Bruggner R."/>
            <person name="Lawson D."/>
            <person name="Bidwell S."/>
            <person name="Joardar V."/>
            <person name="Caler E."/>
            <person name="Walenz B."/>
            <person name="Inman J."/>
            <person name="Schobel S."/>
            <person name="Galinsky K."/>
            <person name="Amedeo P."/>
            <person name="Strausberg R."/>
        </authorList>
    </citation>
    <scope>NUCLEOTIDE SEQUENCE</scope>
    <source>
        <strain evidence="9">USDA</strain>
    </source>
</reference>
<evidence type="ECO:0000256" key="5">
    <source>
        <dbReference type="ARBA" id="ARBA00023242"/>
    </source>
</evidence>
<dbReference type="InParanoid" id="E0VVX9"/>
<dbReference type="AlphaFoldDB" id="E0VVX9"/>
<feature type="domain" description="HMG box" evidence="8">
    <location>
        <begin position="64"/>
        <end position="135"/>
    </location>
</feature>
<sequence length="161" mass="19053">MIVMKMSTMMMTMIYFFKPISGLLKKKNFVPPNVTSHIQLIHIKIINFFFFYFFRTSSEKKKHVKRPMNAFMVWAQAARRQLADIYPALHNAELSKTLGTLWSIIIMLSTTCKKPFITEAEKLRQVHKKKYPDYKYQPRRKKGSKCGHEGLSKSDSMNFRY</sequence>
<dbReference type="Proteomes" id="UP000009046">
    <property type="component" value="Unassembled WGS sequence"/>
</dbReference>
<dbReference type="KEGG" id="phu:Phum_PHUM470900"/>
<feature type="DNA-binding region" description="HMG box" evidence="6">
    <location>
        <begin position="64"/>
        <end position="135"/>
    </location>
</feature>
<proteinExistence type="predicted"/>
<dbReference type="STRING" id="121224.E0VVX9"/>
<reference evidence="10" key="3">
    <citation type="submission" date="2020-05" db="UniProtKB">
        <authorList>
            <consortium name="EnsemblMetazoa"/>
        </authorList>
    </citation>
    <scope>IDENTIFICATION</scope>
    <source>
        <strain evidence="10">USDA</strain>
    </source>
</reference>
<dbReference type="OrthoDB" id="6247875at2759"/>
<dbReference type="SUPFAM" id="SSF47095">
    <property type="entry name" value="HMG-box"/>
    <property type="match status" value="1"/>
</dbReference>
<dbReference type="HOGENOM" id="CLU_1645754_0_0_1"/>
<evidence type="ECO:0000259" key="8">
    <source>
        <dbReference type="PROSITE" id="PS50118"/>
    </source>
</evidence>
<dbReference type="EMBL" id="AAZO01005717">
    <property type="status" value="NOT_ANNOTATED_CDS"/>
    <property type="molecule type" value="Genomic_DNA"/>
</dbReference>
<dbReference type="PROSITE" id="PS50118">
    <property type="entry name" value="HMG_BOX_2"/>
    <property type="match status" value="1"/>
</dbReference>
<evidence type="ECO:0000256" key="6">
    <source>
        <dbReference type="PROSITE-ProRule" id="PRU00267"/>
    </source>
</evidence>
<accession>E0VVX9</accession>
<dbReference type="FunFam" id="1.10.30.10:FF:000051">
    <property type="entry name" value="Transcription factor Sox-10"/>
    <property type="match status" value="1"/>
</dbReference>
<keyword evidence="5 6" id="KW-0539">Nucleus</keyword>
<evidence type="ECO:0000313" key="10">
    <source>
        <dbReference type="EnsemblMetazoa" id="PHUM470900-PA"/>
    </source>
</evidence>
<evidence type="ECO:0000256" key="2">
    <source>
        <dbReference type="ARBA" id="ARBA00023015"/>
    </source>
</evidence>